<evidence type="ECO:0000256" key="1">
    <source>
        <dbReference type="ARBA" id="ARBA00022801"/>
    </source>
</evidence>
<dbReference type="AlphaFoldDB" id="A0A2T0S024"/>
<dbReference type="InterPro" id="IPR029058">
    <property type="entry name" value="AB_hydrolase_fold"/>
</dbReference>
<evidence type="ECO:0000313" key="4">
    <source>
        <dbReference type="Proteomes" id="UP000239480"/>
    </source>
</evidence>
<gene>
    <name evidence="3" type="ORF">CLV78_101881</name>
</gene>
<organism evidence="3 4">
    <name type="scientific">Aliiruegeria haliotis</name>
    <dbReference type="NCBI Taxonomy" id="1280846"/>
    <lineage>
        <taxon>Bacteria</taxon>
        <taxon>Pseudomonadati</taxon>
        <taxon>Pseudomonadota</taxon>
        <taxon>Alphaproteobacteria</taxon>
        <taxon>Rhodobacterales</taxon>
        <taxon>Roseobacteraceae</taxon>
        <taxon>Aliiruegeria</taxon>
    </lineage>
</organism>
<dbReference type="InterPro" id="IPR050261">
    <property type="entry name" value="FrsA_esterase"/>
</dbReference>
<evidence type="ECO:0000259" key="2">
    <source>
        <dbReference type="Pfam" id="PF01738"/>
    </source>
</evidence>
<protein>
    <submittedName>
        <fullName evidence="3">Dienelactone hydrolase</fullName>
    </submittedName>
</protein>
<dbReference type="SUPFAM" id="SSF53474">
    <property type="entry name" value="alpha/beta-Hydrolases"/>
    <property type="match status" value="1"/>
</dbReference>
<keyword evidence="4" id="KW-1185">Reference proteome</keyword>
<dbReference type="GO" id="GO:0052689">
    <property type="term" value="F:carboxylic ester hydrolase activity"/>
    <property type="evidence" value="ECO:0007669"/>
    <property type="project" value="UniProtKB-ARBA"/>
</dbReference>
<feature type="domain" description="Dienelactone hydrolase" evidence="2">
    <location>
        <begin position="48"/>
        <end position="262"/>
    </location>
</feature>
<evidence type="ECO:0000313" key="3">
    <source>
        <dbReference type="EMBL" id="PRY26779.1"/>
    </source>
</evidence>
<dbReference type="PANTHER" id="PTHR22946:SF9">
    <property type="entry name" value="POLYKETIDE TRANSFERASE AF380"/>
    <property type="match status" value="1"/>
</dbReference>
<dbReference type="PANTHER" id="PTHR22946">
    <property type="entry name" value="DIENELACTONE HYDROLASE DOMAIN-CONTAINING PROTEIN-RELATED"/>
    <property type="match status" value="1"/>
</dbReference>
<dbReference type="Gene3D" id="3.40.50.1820">
    <property type="entry name" value="alpha/beta hydrolase"/>
    <property type="match status" value="1"/>
</dbReference>
<accession>A0A2T0S024</accession>
<sequence>MIWWIAGGLVVIALLFGLNTLRHAAGVATIDDTPERREERLSAHWRILRPEGSGPFPAAILLSGCDGVHDNMGYWAEQFAKSGRLAMIVDSHTPRGLDQHESWRLVCAGQALPGAERAGDLAVALQVLGAMDDVSDDVVVLGASHGGWTATEFVAHATSGTVPPGLTAWPAPPDTLLAPVRGLLLLYPYCGILNGADNVDWPSDLPVLMVLAENDRIADVDDCLAMAEVFRTSGAAIETEVLAGAEHGFDQREKSPLSSLTFDAAQRNKAEGFARAFMRGLGSDD</sequence>
<dbReference type="InterPro" id="IPR002925">
    <property type="entry name" value="Dienelactn_hydro"/>
</dbReference>
<dbReference type="Pfam" id="PF01738">
    <property type="entry name" value="DLH"/>
    <property type="match status" value="1"/>
</dbReference>
<dbReference type="Proteomes" id="UP000239480">
    <property type="component" value="Unassembled WGS sequence"/>
</dbReference>
<dbReference type="EMBL" id="PVTD01000001">
    <property type="protein sequence ID" value="PRY26779.1"/>
    <property type="molecule type" value="Genomic_DNA"/>
</dbReference>
<keyword evidence="1 3" id="KW-0378">Hydrolase</keyword>
<proteinExistence type="predicted"/>
<comment type="caution">
    <text evidence="3">The sequence shown here is derived from an EMBL/GenBank/DDBJ whole genome shotgun (WGS) entry which is preliminary data.</text>
</comment>
<name>A0A2T0S024_9RHOB</name>
<reference evidence="3 4" key="1">
    <citation type="submission" date="2018-03" db="EMBL/GenBank/DDBJ databases">
        <title>Genomic Encyclopedia of Archaeal and Bacterial Type Strains, Phase II (KMG-II): from individual species to whole genera.</title>
        <authorList>
            <person name="Goeker M."/>
        </authorList>
    </citation>
    <scope>NUCLEOTIDE SEQUENCE [LARGE SCALE GENOMIC DNA]</scope>
    <source>
        <strain evidence="3 4">DSM 29328</strain>
    </source>
</reference>